<dbReference type="Proteomes" id="UP000815677">
    <property type="component" value="Unassembled WGS sequence"/>
</dbReference>
<sequence length="135" mass="14715">MDCQWDLNCFAGGSVTRSFFSPELPPARPRRAAPHCLALPTSRLLHSFDSSFTPSRYPPGTAHCAHCSLCVVIHRCNCIIAACCPKHTVPRPTHIPLGLGIGCPVPFQQRRPSLNATSDHALAQLLSPSTQYLSR</sequence>
<dbReference type="EMBL" id="DF846358">
    <property type="protein sequence ID" value="GAT50291.1"/>
    <property type="molecule type" value="Genomic_DNA"/>
</dbReference>
<keyword evidence="2" id="KW-1185">Reference proteome</keyword>
<organism evidence="1 2">
    <name type="scientific">Mycena chlorophos</name>
    <name type="common">Agaric fungus</name>
    <name type="synonym">Agaricus chlorophos</name>
    <dbReference type="NCBI Taxonomy" id="658473"/>
    <lineage>
        <taxon>Eukaryota</taxon>
        <taxon>Fungi</taxon>
        <taxon>Dikarya</taxon>
        <taxon>Basidiomycota</taxon>
        <taxon>Agaricomycotina</taxon>
        <taxon>Agaricomycetes</taxon>
        <taxon>Agaricomycetidae</taxon>
        <taxon>Agaricales</taxon>
        <taxon>Marasmiineae</taxon>
        <taxon>Mycenaceae</taxon>
        <taxon>Mycena</taxon>
    </lineage>
</organism>
<name>A0ABQ0LK65_MYCCL</name>
<evidence type="ECO:0000313" key="2">
    <source>
        <dbReference type="Proteomes" id="UP000815677"/>
    </source>
</evidence>
<protein>
    <submittedName>
        <fullName evidence="1">Uncharacterized protein</fullName>
    </submittedName>
</protein>
<evidence type="ECO:0000313" key="1">
    <source>
        <dbReference type="EMBL" id="GAT50291.1"/>
    </source>
</evidence>
<gene>
    <name evidence="1" type="ORF">MCHLO_07546</name>
</gene>
<proteinExistence type="predicted"/>
<accession>A0ABQ0LK65</accession>
<reference evidence="1" key="1">
    <citation type="submission" date="2014-09" db="EMBL/GenBank/DDBJ databases">
        <title>Genome sequence of the luminous mushroom Mycena chlorophos for searching fungal bioluminescence genes.</title>
        <authorList>
            <person name="Tanaka Y."/>
            <person name="Kasuga D."/>
            <person name="Oba Y."/>
            <person name="Hase S."/>
            <person name="Sato K."/>
            <person name="Oba Y."/>
            <person name="Sakakibara Y."/>
        </authorList>
    </citation>
    <scope>NUCLEOTIDE SEQUENCE</scope>
</reference>